<evidence type="ECO:0000313" key="2">
    <source>
        <dbReference type="Proteomes" id="UP001595697"/>
    </source>
</evidence>
<sequence length="617" mass="66205">MKTQSMYQNLLRTMPVRIALAAVGLVLVLLVLFRLLSPLLVSSDLVRERMESAVEEWLGHDVVIRGTPSLSFWPRPVVKIDDIAIRQEDRPDAPILGHVTSLSARFSIWEALRGTPVFQDFTLTEPQVLLRQNQDGSLNWSSDGVLGQTLHRIGQSQSAVDSQLQLERDPVIGDISIVSGSLRIEDRTGRSILIDKIEGSLDWPRLSRSARLRIEAIANNEPVSLDVSAVNPLLLLAGRGSEVDATLQSPLVTASFRGAADLQRYAFMSGDLKISVPKVAEAVTWGNIPVHIADRLTNLSLTAKLLTIGNVLRFDQLSVAANGTKGTGVMDLAMATPSSPPRLTGTLAFDTIDLAKLGHVIASEDQTIGSDKTKRATLLERQIGLDVRFSAASAALGPVTLENAAVSIVSNASQTQIEVLDSDLFKGSLTGELTLLQVPELSTKLRIAAKDVDLASLGKALAWSSPSITGTGSLQARMKLSKTLLQASSNDVTGDFRFQAKAGNIGGLDLSGLMTLADGASYFSLQQAGQSSTSFETLEAAGRINGSSAELNSAFMVAAPYRLTLAGVIPYESRSLSLSATIEDGTRSHRLFIGGAWPNPVIWPIHEQIQTPDPSRP</sequence>
<dbReference type="InterPro" id="IPR052894">
    <property type="entry name" value="AsmA-related"/>
</dbReference>
<accession>A0ABV8EAF2</accession>
<keyword evidence="2" id="KW-1185">Reference proteome</keyword>
<name>A0ABV8EAF2_9HYPH</name>
<protein>
    <submittedName>
        <fullName evidence="1">AsmA-like C-terminal region-containing protein</fullName>
    </submittedName>
</protein>
<organism evidence="1 2">
    <name type="scientific">Rhizobium lemnae</name>
    <dbReference type="NCBI Taxonomy" id="1214924"/>
    <lineage>
        <taxon>Bacteria</taxon>
        <taxon>Pseudomonadati</taxon>
        <taxon>Pseudomonadota</taxon>
        <taxon>Alphaproteobacteria</taxon>
        <taxon>Hyphomicrobiales</taxon>
        <taxon>Rhizobiaceae</taxon>
        <taxon>Rhizobium/Agrobacterium group</taxon>
        <taxon>Rhizobium</taxon>
    </lineage>
</organism>
<dbReference type="RefSeq" id="WP_377307256.1">
    <property type="nucleotide sequence ID" value="NZ_JBHSBD010000052.1"/>
</dbReference>
<dbReference type="EMBL" id="JBHSBD010000052">
    <property type="protein sequence ID" value="MFC3968935.1"/>
    <property type="molecule type" value="Genomic_DNA"/>
</dbReference>
<reference evidence="2" key="1">
    <citation type="journal article" date="2019" name="Int. J. Syst. Evol. Microbiol.">
        <title>The Global Catalogue of Microorganisms (GCM) 10K type strain sequencing project: providing services to taxonomists for standard genome sequencing and annotation.</title>
        <authorList>
            <consortium name="The Broad Institute Genomics Platform"/>
            <consortium name="The Broad Institute Genome Sequencing Center for Infectious Disease"/>
            <person name="Wu L."/>
            <person name="Ma J."/>
        </authorList>
    </citation>
    <scope>NUCLEOTIDE SEQUENCE [LARGE SCALE GENOMIC DNA]</scope>
    <source>
        <strain evidence="2">TBRC 5781</strain>
    </source>
</reference>
<gene>
    <name evidence="1" type="ORF">ACFOVS_12495</name>
</gene>
<comment type="caution">
    <text evidence="1">The sequence shown here is derived from an EMBL/GenBank/DDBJ whole genome shotgun (WGS) entry which is preliminary data.</text>
</comment>
<dbReference type="PANTHER" id="PTHR30441">
    <property type="entry name" value="DUF748 DOMAIN-CONTAINING PROTEIN"/>
    <property type="match status" value="1"/>
</dbReference>
<evidence type="ECO:0000313" key="1">
    <source>
        <dbReference type="EMBL" id="MFC3968935.1"/>
    </source>
</evidence>
<proteinExistence type="predicted"/>
<dbReference type="PANTHER" id="PTHR30441:SF4">
    <property type="entry name" value="PROTEIN ASMA"/>
    <property type="match status" value="1"/>
</dbReference>
<dbReference type="Proteomes" id="UP001595697">
    <property type="component" value="Unassembled WGS sequence"/>
</dbReference>